<feature type="non-terminal residue" evidence="1">
    <location>
        <position position="94"/>
    </location>
</feature>
<evidence type="ECO:0000313" key="1">
    <source>
        <dbReference type="EMBL" id="CAK9861152.1"/>
    </source>
</evidence>
<dbReference type="Proteomes" id="UP001497522">
    <property type="component" value="Chromosome 11"/>
</dbReference>
<evidence type="ECO:0000313" key="2">
    <source>
        <dbReference type="Proteomes" id="UP001497522"/>
    </source>
</evidence>
<name>A0ABP1AFF5_9BRYO</name>
<dbReference type="EMBL" id="OZ023712">
    <property type="protein sequence ID" value="CAK9861152.1"/>
    <property type="molecule type" value="Genomic_DNA"/>
</dbReference>
<keyword evidence="2" id="KW-1185">Reference proteome</keyword>
<sequence>MQNKGEHWIRSGGANVLKFHINANLIIYQHGSKYNLESKYREFRQLSLETWGNKAFLGYFFCSQLCSHQVPKVFPSSSQSVPIKFPRCSHQVLK</sequence>
<proteinExistence type="predicted"/>
<reference evidence="1" key="1">
    <citation type="submission" date="2024-03" db="EMBL/GenBank/DDBJ databases">
        <authorList>
            <consortium name="ELIXIR-Norway"/>
            <consortium name="Elixir Norway"/>
        </authorList>
    </citation>
    <scope>NUCLEOTIDE SEQUENCE</scope>
</reference>
<organism evidence="1 2">
    <name type="scientific">Sphagnum jensenii</name>
    <dbReference type="NCBI Taxonomy" id="128206"/>
    <lineage>
        <taxon>Eukaryota</taxon>
        <taxon>Viridiplantae</taxon>
        <taxon>Streptophyta</taxon>
        <taxon>Embryophyta</taxon>
        <taxon>Bryophyta</taxon>
        <taxon>Sphagnophytina</taxon>
        <taxon>Sphagnopsida</taxon>
        <taxon>Sphagnales</taxon>
        <taxon>Sphagnaceae</taxon>
        <taxon>Sphagnum</taxon>
    </lineage>
</organism>
<protein>
    <submittedName>
        <fullName evidence="1">Uncharacterized protein</fullName>
    </submittedName>
</protein>
<gene>
    <name evidence="1" type="ORF">CSSPJE1EN2_LOCUS4147</name>
</gene>
<accession>A0ABP1AFF5</accession>